<keyword evidence="1" id="KW-1133">Transmembrane helix</keyword>
<evidence type="ECO:0000313" key="3">
    <source>
        <dbReference type="Proteomes" id="UP000650081"/>
    </source>
</evidence>
<dbReference type="EMBL" id="JACSIT010000085">
    <property type="protein sequence ID" value="MBC6993996.1"/>
    <property type="molecule type" value="Genomic_DNA"/>
</dbReference>
<keyword evidence="1" id="KW-0812">Transmembrane</keyword>
<accession>A0A923PJU1</accession>
<organism evidence="2 3">
    <name type="scientific">Neolewinella lacunae</name>
    <dbReference type="NCBI Taxonomy" id="1517758"/>
    <lineage>
        <taxon>Bacteria</taxon>
        <taxon>Pseudomonadati</taxon>
        <taxon>Bacteroidota</taxon>
        <taxon>Saprospiria</taxon>
        <taxon>Saprospirales</taxon>
        <taxon>Lewinellaceae</taxon>
        <taxon>Neolewinella</taxon>
    </lineage>
</organism>
<sequence length="127" mass="14100">MTYPRFYRLLALATLLVVGGATLAHATLPLTYALPLTVGTALLLLVLSLVIFWLGKRTVRAENKYLFGNVFMGVTILKLVLCGGLIVGYILLAEPVNKYFVVPFFFTYLVYTALEMFFLVKLAGESK</sequence>
<evidence type="ECO:0000313" key="2">
    <source>
        <dbReference type="EMBL" id="MBC6993996.1"/>
    </source>
</evidence>
<feature type="transmembrane region" description="Helical" evidence="1">
    <location>
        <begin position="99"/>
        <end position="120"/>
    </location>
</feature>
<dbReference type="Proteomes" id="UP000650081">
    <property type="component" value="Unassembled WGS sequence"/>
</dbReference>
<keyword evidence="1" id="KW-0472">Membrane</keyword>
<dbReference type="RefSeq" id="WP_187466090.1">
    <property type="nucleotide sequence ID" value="NZ_JACSIT010000085.1"/>
</dbReference>
<feature type="transmembrane region" description="Helical" evidence="1">
    <location>
        <begin position="34"/>
        <end position="54"/>
    </location>
</feature>
<reference evidence="2" key="1">
    <citation type="submission" date="2020-08" db="EMBL/GenBank/DDBJ databases">
        <title>Lewinella bacteria from marine environments.</title>
        <authorList>
            <person name="Zhong Y."/>
        </authorList>
    </citation>
    <scope>NUCLEOTIDE SEQUENCE</scope>
    <source>
        <strain evidence="2">KCTC 42187</strain>
    </source>
</reference>
<comment type="caution">
    <text evidence="2">The sequence shown here is derived from an EMBL/GenBank/DDBJ whole genome shotgun (WGS) entry which is preliminary data.</text>
</comment>
<protein>
    <submittedName>
        <fullName evidence="2">Uncharacterized protein</fullName>
    </submittedName>
</protein>
<proteinExistence type="predicted"/>
<evidence type="ECO:0000256" key="1">
    <source>
        <dbReference type="SAM" id="Phobius"/>
    </source>
</evidence>
<name>A0A923PJU1_9BACT</name>
<keyword evidence="3" id="KW-1185">Reference proteome</keyword>
<gene>
    <name evidence="2" type="ORF">H9S92_07475</name>
</gene>
<dbReference type="AlphaFoldDB" id="A0A923PJU1"/>
<feature type="transmembrane region" description="Helical" evidence="1">
    <location>
        <begin position="66"/>
        <end position="93"/>
    </location>
</feature>